<dbReference type="SMART" id="SM00354">
    <property type="entry name" value="HTH_LACI"/>
    <property type="match status" value="1"/>
</dbReference>
<dbReference type="PANTHER" id="PTHR30146">
    <property type="entry name" value="LACI-RELATED TRANSCRIPTIONAL REPRESSOR"/>
    <property type="match status" value="1"/>
</dbReference>
<dbReference type="AlphaFoldDB" id="A0A5C4MIR3"/>
<dbReference type="InterPro" id="IPR010982">
    <property type="entry name" value="Lambda_DNA-bd_dom_sf"/>
</dbReference>
<keyword evidence="1" id="KW-0805">Transcription regulation</keyword>
<dbReference type="GO" id="GO:0000976">
    <property type="term" value="F:transcription cis-regulatory region binding"/>
    <property type="evidence" value="ECO:0007669"/>
    <property type="project" value="TreeGrafter"/>
</dbReference>
<dbReference type="SUPFAM" id="SSF47413">
    <property type="entry name" value="lambda repressor-like DNA-binding domains"/>
    <property type="match status" value="1"/>
</dbReference>
<keyword evidence="2" id="KW-0238">DNA-binding</keyword>
<dbReference type="Gene3D" id="1.10.260.40">
    <property type="entry name" value="lambda repressor-like DNA-binding domains"/>
    <property type="match status" value="1"/>
</dbReference>
<keyword evidence="3" id="KW-0804">Transcription</keyword>
<dbReference type="InterPro" id="IPR028082">
    <property type="entry name" value="Peripla_BP_I"/>
</dbReference>
<dbReference type="Pfam" id="PF13377">
    <property type="entry name" value="Peripla_BP_3"/>
    <property type="match status" value="1"/>
</dbReference>
<dbReference type="Pfam" id="PF00356">
    <property type="entry name" value="LacI"/>
    <property type="match status" value="1"/>
</dbReference>
<dbReference type="RefSeq" id="WP_139079079.1">
    <property type="nucleotide sequence ID" value="NZ_VDFU01000062.1"/>
</dbReference>
<evidence type="ECO:0000256" key="1">
    <source>
        <dbReference type="ARBA" id="ARBA00023015"/>
    </source>
</evidence>
<dbReference type="InterPro" id="IPR046335">
    <property type="entry name" value="LacI/GalR-like_sensor"/>
</dbReference>
<dbReference type="GO" id="GO:0003700">
    <property type="term" value="F:DNA-binding transcription factor activity"/>
    <property type="evidence" value="ECO:0007669"/>
    <property type="project" value="TreeGrafter"/>
</dbReference>
<protein>
    <submittedName>
        <fullName evidence="5">LacI family transcriptional regulator</fullName>
    </submittedName>
</protein>
<proteinExistence type="predicted"/>
<accession>A0A5C4MIR3</accession>
<evidence type="ECO:0000259" key="4">
    <source>
        <dbReference type="PROSITE" id="PS50932"/>
    </source>
</evidence>
<dbReference type="Proteomes" id="UP000305887">
    <property type="component" value="Unassembled WGS sequence"/>
</dbReference>
<evidence type="ECO:0000313" key="6">
    <source>
        <dbReference type="Proteomes" id="UP000305887"/>
    </source>
</evidence>
<evidence type="ECO:0000256" key="2">
    <source>
        <dbReference type="ARBA" id="ARBA00023125"/>
    </source>
</evidence>
<dbReference type="PROSITE" id="PS50932">
    <property type="entry name" value="HTH_LACI_2"/>
    <property type="match status" value="1"/>
</dbReference>
<dbReference type="SUPFAM" id="SSF53822">
    <property type="entry name" value="Periplasmic binding protein-like I"/>
    <property type="match status" value="1"/>
</dbReference>
<reference evidence="5 6" key="1">
    <citation type="submission" date="2019-06" db="EMBL/GenBank/DDBJ databases">
        <title>YIM 131921 draft genome.</title>
        <authorList>
            <person name="Jiang L."/>
        </authorList>
    </citation>
    <scope>NUCLEOTIDE SEQUENCE [LARGE SCALE GENOMIC DNA]</scope>
    <source>
        <strain evidence="5 6">YIM 131921</strain>
    </source>
</reference>
<dbReference type="Gene3D" id="3.40.50.2300">
    <property type="match status" value="2"/>
</dbReference>
<gene>
    <name evidence="5" type="ORF">FHG66_20880</name>
</gene>
<dbReference type="InterPro" id="IPR000843">
    <property type="entry name" value="HTH_LacI"/>
</dbReference>
<dbReference type="CDD" id="cd06278">
    <property type="entry name" value="PBP1_LacI-like"/>
    <property type="match status" value="1"/>
</dbReference>
<comment type="caution">
    <text evidence="5">The sequence shown here is derived from an EMBL/GenBank/DDBJ whole genome shotgun (WGS) entry which is preliminary data.</text>
</comment>
<name>A0A5C4MIR3_9RHOB</name>
<organism evidence="5 6">
    <name type="scientific">Rubellimicrobium rubrum</name>
    <dbReference type="NCBI Taxonomy" id="2585369"/>
    <lineage>
        <taxon>Bacteria</taxon>
        <taxon>Pseudomonadati</taxon>
        <taxon>Pseudomonadota</taxon>
        <taxon>Alphaproteobacteria</taxon>
        <taxon>Rhodobacterales</taxon>
        <taxon>Roseobacteraceae</taxon>
        <taxon>Rubellimicrobium</taxon>
    </lineage>
</organism>
<feature type="domain" description="HTH lacI-type" evidence="4">
    <location>
        <begin position="13"/>
        <end position="67"/>
    </location>
</feature>
<dbReference type="OrthoDB" id="8433438at2"/>
<evidence type="ECO:0000313" key="5">
    <source>
        <dbReference type="EMBL" id="TNC43737.1"/>
    </source>
</evidence>
<sequence>MDDLDGAPALPNVTADDVAARAGVSRWTVARAFKKDASISERSRRSVLAAAEELGYVPDLLAASLASDRSGLVALLVDDFDNPHKLVMLESLTRVLQREGWGTLLINIGHESEIPQALLTASQRRVDAAVLIGTEFDDAIIGTALGARRVKKLIVFARVSQDPQTLSICCDDAAAMREIADHLLARPFRRPLFVGGPDGFSATLMRKATFLEAWRERRGVTPEVVHVPRYDARRAFDLLIDRLRDQPEAEHPDLVVCENDVLAIGVMDAIRHGLGRSVPDDIAVVGFDDIPLAASPAYELTSYRQPLAAMGDALVAVLKSSAESAGRQFVRGEFVVRRSA</sequence>
<dbReference type="EMBL" id="VDFU01000062">
    <property type="protein sequence ID" value="TNC43737.1"/>
    <property type="molecule type" value="Genomic_DNA"/>
</dbReference>
<dbReference type="PANTHER" id="PTHR30146:SF153">
    <property type="entry name" value="LACTOSE OPERON REPRESSOR"/>
    <property type="match status" value="1"/>
</dbReference>
<dbReference type="CDD" id="cd01392">
    <property type="entry name" value="HTH_LacI"/>
    <property type="match status" value="1"/>
</dbReference>
<keyword evidence="6" id="KW-1185">Reference proteome</keyword>
<evidence type="ECO:0000256" key="3">
    <source>
        <dbReference type="ARBA" id="ARBA00023163"/>
    </source>
</evidence>